<proteinExistence type="predicted"/>
<dbReference type="EMBL" id="CAJRAY010000085">
    <property type="protein sequence ID" value="CAG5091885.1"/>
    <property type="molecule type" value="Genomic_DNA"/>
</dbReference>
<keyword evidence="3" id="KW-1185">Reference proteome</keyword>
<evidence type="ECO:0000313" key="2">
    <source>
        <dbReference type="EMBL" id="CAG5091885.1"/>
    </source>
</evidence>
<dbReference type="SUPFAM" id="SSF54106">
    <property type="entry name" value="LysM domain"/>
    <property type="match status" value="1"/>
</dbReference>
<dbReference type="RefSeq" id="WP_244860654.1">
    <property type="nucleotide sequence ID" value="NZ_CAJRAY010000085.1"/>
</dbReference>
<dbReference type="Gene3D" id="3.10.350.10">
    <property type="entry name" value="LysM domain"/>
    <property type="match status" value="1"/>
</dbReference>
<evidence type="ECO:0000259" key="1">
    <source>
        <dbReference type="PROSITE" id="PS51782"/>
    </source>
</evidence>
<gene>
    <name evidence="2" type="primary">txxe3385</name>
    <name evidence="2" type="ORF">TXXE_16890</name>
</gene>
<dbReference type="InterPro" id="IPR018392">
    <property type="entry name" value="LysM"/>
</dbReference>
<reference evidence="2 3" key="1">
    <citation type="submission" date="2021-04" db="EMBL/GenBank/DDBJ databases">
        <authorList>
            <person name="Rakotoarivonina H."/>
        </authorList>
    </citation>
    <scope>NUCLEOTIDE SEQUENCE [LARGE SCALE GENOMIC DNA]</scope>
    <source>
        <strain evidence="2 3">XE</strain>
    </source>
</reference>
<name>A0ABM8V7V7_THEXY</name>
<dbReference type="CDD" id="cd00118">
    <property type="entry name" value="LysM"/>
    <property type="match status" value="1"/>
</dbReference>
<comment type="caution">
    <text evidence="2">The sequence shown here is derived from an EMBL/GenBank/DDBJ whole genome shotgun (WGS) entry which is preliminary data.</text>
</comment>
<accession>A0ABM8V7V7</accession>
<protein>
    <submittedName>
        <fullName evidence="2">Peptidoglycan-binding LysM with CBM 50</fullName>
    </submittedName>
</protein>
<dbReference type="PROSITE" id="PS51782">
    <property type="entry name" value="LYSM"/>
    <property type="match status" value="1"/>
</dbReference>
<dbReference type="Pfam" id="PF01476">
    <property type="entry name" value="LysM"/>
    <property type="match status" value="1"/>
</dbReference>
<feature type="domain" description="LysM" evidence="1">
    <location>
        <begin position="201"/>
        <end position="250"/>
    </location>
</feature>
<organism evidence="2 3">
    <name type="scientific">Thermobacillus xylanilyticus</name>
    <dbReference type="NCBI Taxonomy" id="76633"/>
    <lineage>
        <taxon>Bacteria</taxon>
        <taxon>Bacillati</taxon>
        <taxon>Bacillota</taxon>
        <taxon>Bacilli</taxon>
        <taxon>Bacillales</taxon>
        <taxon>Paenibacillaceae</taxon>
        <taxon>Thermobacillus</taxon>
    </lineage>
</organism>
<dbReference type="InterPro" id="IPR036779">
    <property type="entry name" value="LysM_dom_sf"/>
</dbReference>
<dbReference type="Proteomes" id="UP000681526">
    <property type="component" value="Unassembled WGS sequence"/>
</dbReference>
<dbReference type="SMART" id="SM00257">
    <property type="entry name" value="LysM"/>
    <property type="match status" value="1"/>
</dbReference>
<sequence length="258" mass="28438">MVDRCGIWLSWNNQEDGFELPVLPAELNTSIGGDSAGHEVAGLGKISVIKDRELAEYTIESFFPAYPPHPNPKPDPKSGLDPDTSVHPYITAVEVLPPMVYVRKIMKWWETKRPIRFVFVGSNRYAGTSGETISEINTAASIESFEWKEVAGSPGDISYSLRLKEYRFYAARKTTVIEQANGEVALQKAKMGRPDERVPPSTYTLVAGDSLWKVAQKMLGDGSRWREIQKLNGISDAQLKSLPVGMVLKLPSGGGNVA</sequence>
<evidence type="ECO:0000313" key="3">
    <source>
        <dbReference type="Proteomes" id="UP000681526"/>
    </source>
</evidence>